<feature type="binding site" evidence="3">
    <location>
        <position position="69"/>
    </location>
    <ligand>
        <name>Mn(2+)</name>
        <dbReference type="ChEBI" id="CHEBI:29035"/>
    </ligand>
</feature>
<dbReference type="AlphaFoldDB" id="A0A5N3P5D2"/>
<dbReference type="PANTHER" id="PTHR21337:SF0">
    <property type="entry name" value="PHOSPHO-2-DEHYDRO-3-DEOXYHEPTONATE ALDOLASE"/>
    <property type="match status" value="1"/>
</dbReference>
<feature type="binding site" evidence="3">
    <location>
        <position position="108"/>
    </location>
    <ligand>
        <name>phosphoenolpyruvate</name>
        <dbReference type="ChEBI" id="CHEBI:58702"/>
    </ligand>
</feature>
<feature type="binding site" evidence="3">
    <location>
        <position position="354"/>
    </location>
    <ligand>
        <name>Mn(2+)</name>
        <dbReference type="ChEBI" id="CHEBI:29035"/>
    </ligand>
</feature>
<dbReference type="Gene3D" id="3.20.20.70">
    <property type="entry name" value="Aldolase class I"/>
    <property type="match status" value="1"/>
</dbReference>
<evidence type="ECO:0000256" key="1">
    <source>
        <dbReference type="ARBA" id="ARBA00008911"/>
    </source>
</evidence>
<comment type="cofactor">
    <cofactor evidence="3">
        <name>Mn(2+)</name>
        <dbReference type="ChEBI" id="CHEBI:29035"/>
    </cofactor>
    <cofactor evidence="3">
        <name>Co(2+)</name>
        <dbReference type="ChEBI" id="CHEBI:48828"/>
    </cofactor>
    <cofactor evidence="3">
        <name>Cd(2+)</name>
        <dbReference type="ChEBI" id="CHEBI:48775"/>
    </cofactor>
    <text evidence="3">Binds 1 divalent cation per subunit. The enzyme is active with manganese, cobalt or cadmium ions.</text>
</comment>
<evidence type="ECO:0000256" key="4">
    <source>
        <dbReference type="RuleBase" id="RU363071"/>
    </source>
</evidence>
<keyword evidence="6" id="KW-1185">Reference proteome</keyword>
<evidence type="ECO:0000313" key="5">
    <source>
        <dbReference type="EMBL" id="KAB0264948.1"/>
    </source>
</evidence>
<reference evidence="5 6" key="1">
    <citation type="journal article" date="2019" name="Microorganisms">
        <title>Genome Insights into the Novel Species Microvirga brassicacearum, a Rapeseed Endophyte with Biotechnological Potential.</title>
        <authorList>
            <person name="Jimenez-Gomez A."/>
            <person name="Saati-Santamaria Z."/>
            <person name="Igual J.M."/>
            <person name="Rivas R."/>
            <person name="Mateos P.F."/>
            <person name="Garcia-Fraile P."/>
        </authorList>
    </citation>
    <scope>NUCLEOTIDE SEQUENCE [LARGE SCALE GENOMIC DNA]</scope>
    <source>
        <strain evidence="5 6">CDVBN77</strain>
    </source>
</reference>
<dbReference type="PANTHER" id="PTHR21337">
    <property type="entry name" value="PHOSPHO-2-DEHYDRO-3-DEOXYHEPTONATE ALDOLASE 1, 2"/>
    <property type="match status" value="1"/>
</dbReference>
<proteinExistence type="inferred from homology"/>
<comment type="similarity">
    <text evidence="1 4">Belongs to the class-II DAHP synthase family.</text>
</comment>
<comment type="caution">
    <text evidence="5">The sequence shown here is derived from an EMBL/GenBank/DDBJ whole genome shotgun (WGS) entry which is preliminary data.</text>
</comment>
<dbReference type="SUPFAM" id="SSF51569">
    <property type="entry name" value="Aldolase"/>
    <property type="match status" value="1"/>
</dbReference>
<keyword evidence="2 4" id="KW-0808">Transferase</keyword>
<dbReference type="GO" id="GO:0009073">
    <property type="term" value="P:aromatic amino acid family biosynthetic process"/>
    <property type="evidence" value="ECO:0007669"/>
    <property type="project" value="InterPro"/>
</dbReference>
<evidence type="ECO:0000313" key="6">
    <source>
        <dbReference type="Proteomes" id="UP000325684"/>
    </source>
</evidence>
<protein>
    <recommendedName>
        <fullName evidence="4">Phospho-2-dehydro-3-deoxyheptonate aldolase</fullName>
        <ecNumber evidence="4">2.5.1.54</ecNumber>
    </recommendedName>
</protein>
<keyword evidence="3" id="KW-0104">Cadmium</keyword>
<dbReference type="EC" id="2.5.1.54" evidence="4"/>
<dbReference type="GO" id="GO:0003849">
    <property type="term" value="F:3-deoxy-7-phosphoheptulonate synthase activity"/>
    <property type="evidence" value="ECO:0007669"/>
    <property type="project" value="UniProtKB-EC"/>
</dbReference>
<feature type="binding site" evidence="3">
    <location>
        <position position="291"/>
    </location>
    <ligand>
        <name>phosphoenolpyruvate</name>
        <dbReference type="ChEBI" id="CHEBI:58702"/>
    </ligand>
</feature>
<evidence type="ECO:0000256" key="3">
    <source>
        <dbReference type="PIRSR" id="PIRSR602480-1"/>
    </source>
</evidence>
<dbReference type="RefSeq" id="WP_150948042.1">
    <property type="nucleotide sequence ID" value="NZ_VCMV01000052.1"/>
</dbReference>
<keyword evidence="3" id="KW-0170">Cobalt</keyword>
<keyword evidence="3" id="KW-0464">Manganese</keyword>
<dbReference type="NCBIfam" id="TIGR01358">
    <property type="entry name" value="DAHP_synth_II"/>
    <property type="match status" value="1"/>
</dbReference>
<evidence type="ECO:0000256" key="2">
    <source>
        <dbReference type="ARBA" id="ARBA00022679"/>
    </source>
</evidence>
<dbReference type="InterPro" id="IPR002480">
    <property type="entry name" value="DAHP_synth_2"/>
</dbReference>
<name>A0A5N3P5D2_9HYPH</name>
<sequence>MTERWTPDSWRHKPIQQVPSYPDLDALGTVERELAGYPPLVFAGEARKLKRALGSVAKGEAFLLQGGDCAESFAEHSADNIRDFFRLFLQMAVVLTFAGSSPVVKVGRLAGQFAKPRSSNTETVDGVELPSYRGDIINDIAFTPESRIPDPARQISAFRQSAATLNLIRAFASGGYANLENAHRWMLGFVKDSPQSSRYREIAERITESIDFMRAIGINPETHPEMRATDFYTSHEALLLGYEQSLTRVDSTSGDWYATSGHMLWIGDRTRQLDHAHVEYMRGIRNPIGLKCGPTLEADDLLKLIERLNPDDEAGRLTLICRFGAGKVFDNLPGLVRAVKREGRTVVWSCDPMHGNTIKAASGYKTRPFEMVMSEVQDFFAVHQAEGTHAGGIHLEMTGKNVTECTGGARALTDDDLSDRYHTYCDPRLNAEQALEIAFLTSELIKRERQARGRPDLEAAE</sequence>
<organism evidence="5 6">
    <name type="scientific">Microvirga brassicacearum</name>
    <dbReference type="NCBI Taxonomy" id="2580413"/>
    <lineage>
        <taxon>Bacteria</taxon>
        <taxon>Pseudomonadati</taxon>
        <taxon>Pseudomonadota</taxon>
        <taxon>Alphaproteobacteria</taxon>
        <taxon>Hyphomicrobiales</taxon>
        <taxon>Methylobacteriaceae</taxon>
        <taxon>Microvirga</taxon>
    </lineage>
</organism>
<dbReference type="EMBL" id="VCMV01000052">
    <property type="protein sequence ID" value="KAB0264948.1"/>
    <property type="molecule type" value="Genomic_DNA"/>
</dbReference>
<dbReference type="InterPro" id="IPR013785">
    <property type="entry name" value="Aldolase_TIM"/>
</dbReference>
<dbReference type="Proteomes" id="UP000325684">
    <property type="component" value="Unassembled WGS sequence"/>
</dbReference>
<dbReference type="Pfam" id="PF01474">
    <property type="entry name" value="DAHP_synth_2"/>
    <property type="match status" value="1"/>
</dbReference>
<feature type="binding site" evidence="3">
    <location>
        <position position="426"/>
    </location>
    <ligand>
        <name>Mn(2+)</name>
        <dbReference type="ChEBI" id="CHEBI:29035"/>
    </ligand>
</feature>
<feature type="binding site" evidence="3">
    <location>
        <position position="396"/>
    </location>
    <ligand>
        <name>Mn(2+)</name>
        <dbReference type="ChEBI" id="CHEBI:29035"/>
    </ligand>
</feature>
<accession>A0A5N3P5D2</accession>
<gene>
    <name evidence="5" type="ORF">FEZ63_20655</name>
</gene>
<comment type="catalytic activity">
    <reaction evidence="4">
        <text>D-erythrose 4-phosphate + phosphoenolpyruvate + H2O = 7-phospho-2-dehydro-3-deoxy-D-arabino-heptonate + phosphate</text>
        <dbReference type="Rhea" id="RHEA:14717"/>
        <dbReference type="ChEBI" id="CHEBI:15377"/>
        <dbReference type="ChEBI" id="CHEBI:16897"/>
        <dbReference type="ChEBI" id="CHEBI:43474"/>
        <dbReference type="ChEBI" id="CHEBI:58394"/>
        <dbReference type="ChEBI" id="CHEBI:58702"/>
        <dbReference type="EC" id="2.5.1.54"/>
    </reaction>
</comment>
<feature type="binding site" evidence="3">
    <location>
        <position position="322"/>
    </location>
    <ligand>
        <name>phosphoenolpyruvate</name>
        <dbReference type="ChEBI" id="CHEBI:58702"/>
    </ligand>
</feature>
<dbReference type="OrthoDB" id="9766852at2"/>